<dbReference type="InterPro" id="IPR058644">
    <property type="entry name" value="Mtb12-like_C"/>
</dbReference>
<evidence type="ECO:0000256" key="2">
    <source>
        <dbReference type="ARBA" id="ARBA00093774"/>
    </source>
</evidence>
<keyword evidence="1 3" id="KW-0732">Signal</keyword>
<keyword evidence="6" id="KW-1185">Reference proteome</keyword>
<dbReference type="KEGG" id="mcoo:MCOO_14160"/>
<gene>
    <name evidence="5" type="primary">mtb12_2</name>
    <name evidence="5" type="ORF">MCOO_14160</name>
</gene>
<feature type="domain" description="Low molecular weight antigen MTB12-like C-terminal" evidence="4">
    <location>
        <begin position="56"/>
        <end position="169"/>
    </location>
</feature>
<evidence type="ECO:0000313" key="5">
    <source>
        <dbReference type="EMBL" id="BBX45401.1"/>
    </source>
</evidence>
<proteinExistence type="inferred from homology"/>
<protein>
    <submittedName>
        <fullName evidence="5">Low molecular weight antigen MTB12</fullName>
    </submittedName>
</protein>
<dbReference type="AlphaFoldDB" id="A0A7I7KUY3"/>
<dbReference type="RefSeq" id="WP_163775698.1">
    <property type="nucleotide sequence ID" value="NZ_AP022569.1"/>
</dbReference>
<reference evidence="5 6" key="1">
    <citation type="journal article" date="2019" name="Emerg. Microbes Infect.">
        <title>Comprehensive subspecies identification of 175 nontuberculous mycobacteria species based on 7547 genomic profiles.</title>
        <authorList>
            <person name="Matsumoto Y."/>
            <person name="Kinjo T."/>
            <person name="Motooka D."/>
            <person name="Nabeya D."/>
            <person name="Jung N."/>
            <person name="Uechi K."/>
            <person name="Horii T."/>
            <person name="Iida T."/>
            <person name="Fujita J."/>
            <person name="Nakamura S."/>
        </authorList>
    </citation>
    <scope>NUCLEOTIDE SEQUENCE [LARGE SCALE GENOMIC DNA]</scope>
    <source>
        <strain evidence="5 6">JCM 12404</strain>
    </source>
</reference>
<dbReference type="Pfam" id="PF26580">
    <property type="entry name" value="Mtb12_C"/>
    <property type="match status" value="1"/>
</dbReference>
<sequence>MTVKLLATGVAAVATIGAAAAGVTSLASGDTSALQVRPVVLSAPLDPPPAPGQPALPSPQTLTDLANRVTDPGVSYETKFGLVENGISAEEGHVADHDLRKAYRNGNFPEQFAFSNIAPIGPNGASADVSITGPKFAGPVEKKLAFVDQGGTWVLQHEAAIALIQAASAVN</sequence>
<name>A0A7I7KUY3_9MYCO</name>
<evidence type="ECO:0000313" key="6">
    <source>
        <dbReference type="Proteomes" id="UP000465866"/>
    </source>
</evidence>
<evidence type="ECO:0000256" key="3">
    <source>
        <dbReference type="SAM" id="SignalP"/>
    </source>
</evidence>
<evidence type="ECO:0000259" key="4">
    <source>
        <dbReference type="Pfam" id="PF26580"/>
    </source>
</evidence>
<feature type="chain" id="PRO_5029818306" evidence="3">
    <location>
        <begin position="21"/>
        <end position="171"/>
    </location>
</feature>
<organism evidence="5 6">
    <name type="scientific">Mycobacterium cookii</name>
    <dbReference type="NCBI Taxonomy" id="1775"/>
    <lineage>
        <taxon>Bacteria</taxon>
        <taxon>Bacillati</taxon>
        <taxon>Actinomycetota</taxon>
        <taxon>Actinomycetes</taxon>
        <taxon>Mycobacteriales</taxon>
        <taxon>Mycobacteriaceae</taxon>
        <taxon>Mycobacterium</taxon>
    </lineage>
</organism>
<feature type="signal peptide" evidence="3">
    <location>
        <begin position="1"/>
        <end position="20"/>
    </location>
</feature>
<dbReference type="EMBL" id="AP022569">
    <property type="protein sequence ID" value="BBX45401.1"/>
    <property type="molecule type" value="Genomic_DNA"/>
</dbReference>
<evidence type="ECO:0000256" key="1">
    <source>
        <dbReference type="ARBA" id="ARBA00022729"/>
    </source>
</evidence>
<comment type="similarity">
    <text evidence="2">Belongs to the MTB12 family.</text>
</comment>
<dbReference type="Proteomes" id="UP000465866">
    <property type="component" value="Chromosome"/>
</dbReference>
<accession>A0A7I7KUY3</accession>